<dbReference type="InterPro" id="IPR017850">
    <property type="entry name" value="Alkaline_phosphatase_core_sf"/>
</dbReference>
<dbReference type="Pfam" id="PF00884">
    <property type="entry name" value="Sulfatase"/>
    <property type="match status" value="1"/>
</dbReference>
<feature type="chain" id="PRO_5008581257" description="Sulfatase N-terminal domain-containing protein" evidence="7">
    <location>
        <begin position="28"/>
        <end position="554"/>
    </location>
</feature>
<dbReference type="Gene3D" id="3.40.720.10">
    <property type="entry name" value="Alkaline Phosphatase, subunit A"/>
    <property type="match status" value="1"/>
</dbReference>
<feature type="signal peptide" evidence="7">
    <location>
        <begin position="1"/>
        <end position="27"/>
    </location>
</feature>
<dbReference type="InterPro" id="IPR047115">
    <property type="entry name" value="ARSB"/>
</dbReference>
<dbReference type="CDD" id="cd16029">
    <property type="entry name" value="4-S"/>
    <property type="match status" value="1"/>
</dbReference>
<dbReference type="GO" id="GO:0046872">
    <property type="term" value="F:metal ion binding"/>
    <property type="evidence" value="ECO:0007669"/>
    <property type="project" value="UniProtKB-KW"/>
</dbReference>
<comment type="similarity">
    <text evidence="2">Belongs to the sulfatase family.</text>
</comment>
<evidence type="ECO:0000256" key="4">
    <source>
        <dbReference type="ARBA" id="ARBA00022801"/>
    </source>
</evidence>
<evidence type="ECO:0000256" key="1">
    <source>
        <dbReference type="ARBA" id="ARBA00001913"/>
    </source>
</evidence>
<evidence type="ECO:0000256" key="7">
    <source>
        <dbReference type="SAM" id="SignalP"/>
    </source>
</evidence>
<dbReference type="PANTHER" id="PTHR10342">
    <property type="entry name" value="ARYLSULFATASE"/>
    <property type="match status" value="1"/>
</dbReference>
<evidence type="ECO:0000256" key="3">
    <source>
        <dbReference type="ARBA" id="ARBA00022723"/>
    </source>
</evidence>
<dbReference type="PANTHER" id="PTHR10342:SF273">
    <property type="entry name" value="RE14504P"/>
    <property type="match status" value="1"/>
</dbReference>
<name>A0A1B6DH44_9HEMI</name>
<keyword evidence="3" id="KW-0479">Metal-binding</keyword>
<organism evidence="10">
    <name type="scientific">Clastoptera arizonana</name>
    <name type="common">Arizona spittle bug</name>
    <dbReference type="NCBI Taxonomy" id="38151"/>
    <lineage>
        <taxon>Eukaryota</taxon>
        <taxon>Metazoa</taxon>
        <taxon>Ecdysozoa</taxon>
        <taxon>Arthropoda</taxon>
        <taxon>Hexapoda</taxon>
        <taxon>Insecta</taxon>
        <taxon>Pterygota</taxon>
        <taxon>Neoptera</taxon>
        <taxon>Paraneoptera</taxon>
        <taxon>Hemiptera</taxon>
        <taxon>Auchenorrhyncha</taxon>
        <taxon>Cercopoidea</taxon>
        <taxon>Clastopteridae</taxon>
        <taxon>Clastoptera</taxon>
    </lineage>
</organism>
<evidence type="ECO:0000256" key="2">
    <source>
        <dbReference type="ARBA" id="ARBA00008779"/>
    </source>
</evidence>
<sequence length="554" mass="61676">MMFYLGKNGYIIFLLLIVMVYSQETNASFKRPNIIFIIADDLGWNDVGFHGSDEIPTPNIDALAYSGIILNNYYVTPICTPSRSALMTAKYPIHTGMQHGVLLGGEPRGLPLSEKLLPEYLKELGYATSIVGKWHLGSFKKEYTPTYRGFDSHLGFWTGHQDYNDHTACESGFWGVDMRRGMNTAWDLHGQYSTNIFTKESVKIINEHNTSKPLFLYIAHAAVHSGNPYNPLPAPDDTAAKFNHIKNYNRQRFAAMLTKLDESIGQVIESLNKRDMLKNSIVVFTTDNGGPAAGFNLNAASNWPLKGVKNTLWEGGLRGVGVIWSPLLNQLSRVSQQFIHISDWLPTLLAAVGGDLSYLTGIDGINQWQALSQDLQSNRTEILHNIDDIFGSSALTVGDWKLVKGTNYNGEWDNWYGPSGRPDGHLDPYNVNLVINSQAGRAVANAGCPISAKQVYQLRGEAQVNCSSQKYATICKPLISPCLFNIKTDPCEQNNLAQRHPNILEHLESILTAINVTALPPGNLPIDPKANPKFWDHTWTNFDDYGITNNEICR</sequence>
<evidence type="ECO:0000313" key="9">
    <source>
        <dbReference type="EMBL" id="JAS24558.1"/>
    </source>
</evidence>
<protein>
    <recommendedName>
        <fullName evidence="8">Sulfatase N-terminal domain-containing protein</fullName>
    </recommendedName>
</protein>
<dbReference type="SUPFAM" id="SSF53649">
    <property type="entry name" value="Alkaline phosphatase-like"/>
    <property type="match status" value="1"/>
</dbReference>
<gene>
    <name evidence="10" type="ORF">g.7470</name>
    <name evidence="9" type="ORF">g.7471</name>
</gene>
<dbReference type="EMBL" id="GEDC01012295">
    <property type="protein sequence ID" value="JAS25003.1"/>
    <property type="molecule type" value="Transcribed_RNA"/>
</dbReference>
<proteinExistence type="inferred from homology"/>
<accession>A0A1B6DH44</accession>
<feature type="domain" description="Sulfatase N-terminal" evidence="8">
    <location>
        <begin position="32"/>
        <end position="353"/>
    </location>
</feature>
<reference evidence="10" key="1">
    <citation type="submission" date="2015-12" db="EMBL/GenBank/DDBJ databases">
        <title>De novo transcriptome assembly of four potential Pierce s Disease insect vectors from Arizona vineyards.</title>
        <authorList>
            <person name="Tassone E.E."/>
        </authorList>
    </citation>
    <scope>NUCLEOTIDE SEQUENCE</scope>
</reference>
<dbReference type="AlphaFoldDB" id="A0A1B6DH44"/>
<comment type="cofactor">
    <cofactor evidence="1">
        <name>Ca(2+)</name>
        <dbReference type="ChEBI" id="CHEBI:29108"/>
    </cofactor>
</comment>
<keyword evidence="7" id="KW-0732">Signal</keyword>
<dbReference type="Gene3D" id="3.30.1120.10">
    <property type="match status" value="1"/>
</dbReference>
<keyword evidence="4" id="KW-0378">Hydrolase</keyword>
<dbReference type="InterPro" id="IPR024607">
    <property type="entry name" value="Sulfatase_CS"/>
</dbReference>
<dbReference type="PROSITE" id="PS00149">
    <property type="entry name" value="SULFATASE_2"/>
    <property type="match status" value="1"/>
</dbReference>
<dbReference type="EMBL" id="GEDC01012740">
    <property type="protein sequence ID" value="JAS24558.1"/>
    <property type="molecule type" value="Transcribed_RNA"/>
</dbReference>
<keyword evidence="6" id="KW-0325">Glycoprotein</keyword>
<evidence type="ECO:0000313" key="10">
    <source>
        <dbReference type="EMBL" id="JAS25003.1"/>
    </source>
</evidence>
<dbReference type="GO" id="GO:0008484">
    <property type="term" value="F:sulfuric ester hydrolase activity"/>
    <property type="evidence" value="ECO:0007669"/>
    <property type="project" value="InterPro"/>
</dbReference>
<evidence type="ECO:0000256" key="5">
    <source>
        <dbReference type="ARBA" id="ARBA00022837"/>
    </source>
</evidence>
<evidence type="ECO:0000256" key="6">
    <source>
        <dbReference type="ARBA" id="ARBA00023180"/>
    </source>
</evidence>
<evidence type="ECO:0000259" key="8">
    <source>
        <dbReference type="Pfam" id="PF00884"/>
    </source>
</evidence>
<keyword evidence="5" id="KW-0106">Calcium</keyword>
<dbReference type="InterPro" id="IPR000917">
    <property type="entry name" value="Sulfatase_N"/>
</dbReference>